<name>A0A2P2PE71_RHIMU</name>
<organism evidence="1">
    <name type="scientific">Rhizophora mucronata</name>
    <name type="common">Asiatic mangrove</name>
    <dbReference type="NCBI Taxonomy" id="61149"/>
    <lineage>
        <taxon>Eukaryota</taxon>
        <taxon>Viridiplantae</taxon>
        <taxon>Streptophyta</taxon>
        <taxon>Embryophyta</taxon>
        <taxon>Tracheophyta</taxon>
        <taxon>Spermatophyta</taxon>
        <taxon>Magnoliopsida</taxon>
        <taxon>eudicotyledons</taxon>
        <taxon>Gunneridae</taxon>
        <taxon>Pentapetalae</taxon>
        <taxon>rosids</taxon>
        <taxon>fabids</taxon>
        <taxon>Malpighiales</taxon>
        <taxon>Rhizophoraceae</taxon>
        <taxon>Rhizophora</taxon>
    </lineage>
</organism>
<dbReference type="EMBL" id="GGEC01072541">
    <property type="protein sequence ID" value="MBX53025.1"/>
    <property type="molecule type" value="Transcribed_RNA"/>
</dbReference>
<reference evidence="1" key="1">
    <citation type="submission" date="2018-02" db="EMBL/GenBank/DDBJ databases">
        <title>Rhizophora mucronata_Transcriptome.</title>
        <authorList>
            <person name="Meera S.P."/>
            <person name="Sreeshan A."/>
            <person name="Augustine A."/>
        </authorList>
    </citation>
    <scope>NUCLEOTIDE SEQUENCE</scope>
    <source>
        <tissue evidence="1">Leaf</tissue>
    </source>
</reference>
<accession>A0A2P2PE71</accession>
<evidence type="ECO:0000313" key="1">
    <source>
        <dbReference type="EMBL" id="MBX53025.1"/>
    </source>
</evidence>
<protein>
    <submittedName>
        <fullName evidence="1">Uncharacterized protein</fullName>
    </submittedName>
</protein>
<sequence>MNNDGILSRAFSKTLVFTNG</sequence>
<dbReference type="AlphaFoldDB" id="A0A2P2PE71"/>
<proteinExistence type="predicted"/>